<gene>
    <name evidence="1" type="ORF">PDIGIT_LOCUS9662</name>
</gene>
<accession>A0A9W4XLN8</accession>
<evidence type="ECO:0000313" key="2">
    <source>
        <dbReference type="Proteomes" id="UP001152607"/>
    </source>
</evidence>
<comment type="caution">
    <text evidence="1">The sequence shown here is derived from an EMBL/GenBank/DDBJ whole genome shotgun (WGS) entry which is preliminary data.</text>
</comment>
<sequence length="155" mass="17365">MHEYLKYRISLFSMFNPTPTRLSTYRLPTYILNLASPLHFGKGDLVASLPSNFGPAKGGRKLGGKKTCSERKWSWDDSNTVAAHDVVISGTRTTSFSHSSFYFHFLADSHYTLDGIFLSDVSEMRGECASNEKTTSFSAQHLRFICVPASSFVFM</sequence>
<organism evidence="1 2">
    <name type="scientific">Periconia digitata</name>
    <dbReference type="NCBI Taxonomy" id="1303443"/>
    <lineage>
        <taxon>Eukaryota</taxon>
        <taxon>Fungi</taxon>
        <taxon>Dikarya</taxon>
        <taxon>Ascomycota</taxon>
        <taxon>Pezizomycotina</taxon>
        <taxon>Dothideomycetes</taxon>
        <taxon>Pleosporomycetidae</taxon>
        <taxon>Pleosporales</taxon>
        <taxon>Massarineae</taxon>
        <taxon>Periconiaceae</taxon>
        <taxon>Periconia</taxon>
    </lineage>
</organism>
<name>A0A9W4XLN8_9PLEO</name>
<evidence type="ECO:0000313" key="1">
    <source>
        <dbReference type="EMBL" id="CAI6336559.1"/>
    </source>
</evidence>
<proteinExistence type="predicted"/>
<dbReference type="EMBL" id="CAOQHR010000006">
    <property type="protein sequence ID" value="CAI6336559.1"/>
    <property type="molecule type" value="Genomic_DNA"/>
</dbReference>
<reference evidence="1" key="1">
    <citation type="submission" date="2023-01" db="EMBL/GenBank/DDBJ databases">
        <authorList>
            <person name="Van Ghelder C."/>
            <person name="Rancurel C."/>
        </authorList>
    </citation>
    <scope>NUCLEOTIDE SEQUENCE</scope>
    <source>
        <strain evidence="1">CNCM I-4278</strain>
    </source>
</reference>
<protein>
    <submittedName>
        <fullName evidence="1">Uncharacterized protein</fullName>
    </submittedName>
</protein>
<keyword evidence="2" id="KW-1185">Reference proteome</keyword>
<dbReference type="AlphaFoldDB" id="A0A9W4XLN8"/>
<dbReference type="Proteomes" id="UP001152607">
    <property type="component" value="Unassembled WGS sequence"/>
</dbReference>